<dbReference type="Gene3D" id="3.40.50.620">
    <property type="entry name" value="HUPs"/>
    <property type="match status" value="1"/>
</dbReference>
<evidence type="ECO:0000313" key="7">
    <source>
        <dbReference type="Proteomes" id="UP000236000"/>
    </source>
</evidence>
<feature type="domain" description="Gfo/Idh/MocA-like oxidoreductase N-terminal" evidence="3">
    <location>
        <begin position="131"/>
        <end position="245"/>
    </location>
</feature>
<evidence type="ECO:0000259" key="4">
    <source>
        <dbReference type="Pfam" id="PF01467"/>
    </source>
</evidence>
<protein>
    <submittedName>
        <fullName evidence="6">Glycerol-3-phosphate cytidylyltransferase</fullName>
    </submittedName>
</protein>
<dbReference type="NCBIfam" id="TIGR00125">
    <property type="entry name" value="cyt_tran_rel"/>
    <property type="match status" value="1"/>
</dbReference>
<dbReference type="Gene3D" id="3.30.360.10">
    <property type="entry name" value="Dihydrodipicolinate Reductase, domain 2"/>
    <property type="match status" value="1"/>
</dbReference>
<feature type="domain" description="GFO/IDH/MocA-like oxidoreductase" evidence="5">
    <location>
        <begin position="256"/>
        <end position="371"/>
    </location>
</feature>
<gene>
    <name evidence="6" type="ORF">CXU22_11525</name>
</gene>
<dbReference type="GO" id="GO:0016779">
    <property type="term" value="F:nucleotidyltransferase activity"/>
    <property type="evidence" value="ECO:0007669"/>
    <property type="project" value="UniProtKB-KW"/>
</dbReference>
<comment type="similarity">
    <text evidence="1">Belongs to the Gfo/Idh/MocA family.</text>
</comment>
<dbReference type="PANTHER" id="PTHR22604:SF105">
    <property type="entry name" value="TRANS-1,2-DIHYDROBENZENE-1,2-DIOL DEHYDROGENASE"/>
    <property type="match status" value="1"/>
</dbReference>
<dbReference type="Pfam" id="PF22725">
    <property type="entry name" value="GFO_IDH_MocA_C3"/>
    <property type="match status" value="1"/>
</dbReference>
<name>A0A2N8HBL3_9BACT</name>
<keyword evidence="2" id="KW-0560">Oxidoreductase</keyword>
<evidence type="ECO:0000259" key="5">
    <source>
        <dbReference type="Pfam" id="PF22725"/>
    </source>
</evidence>
<evidence type="ECO:0000313" key="6">
    <source>
        <dbReference type="EMBL" id="PNC17242.1"/>
    </source>
</evidence>
<dbReference type="InterPro" id="IPR000683">
    <property type="entry name" value="Gfo/Idh/MocA-like_OxRdtase_N"/>
</dbReference>
<dbReference type="Pfam" id="PF01408">
    <property type="entry name" value="GFO_IDH_MocA"/>
    <property type="match status" value="1"/>
</dbReference>
<dbReference type="InterPro" id="IPR050984">
    <property type="entry name" value="Gfo/Idh/MocA_domain"/>
</dbReference>
<evidence type="ECO:0000259" key="3">
    <source>
        <dbReference type="Pfam" id="PF01408"/>
    </source>
</evidence>
<evidence type="ECO:0000256" key="2">
    <source>
        <dbReference type="ARBA" id="ARBA00023002"/>
    </source>
</evidence>
<reference evidence="6 7" key="1">
    <citation type="journal article" date="2017" name="BMC Genomics">
        <title>Genome sequencing of 39 Akkermansia muciniphila isolates reveals its population structure, genomic and functional diverisity, and global distribution in mammalian gut microbiotas.</title>
        <authorList>
            <person name="Guo X."/>
            <person name="Li S."/>
            <person name="Zhang J."/>
            <person name="Wu F."/>
            <person name="Li X."/>
            <person name="Wu D."/>
            <person name="Zhang M."/>
            <person name="Ou Z."/>
            <person name="Jie Z."/>
            <person name="Yan Q."/>
            <person name="Li P."/>
            <person name="Yi J."/>
            <person name="Peng Y."/>
        </authorList>
    </citation>
    <scope>NUCLEOTIDE SEQUENCE [LARGE SCALE GENOMIC DNA]</scope>
    <source>
        <strain evidence="6 7">GP24</strain>
    </source>
</reference>
<dbReference type="GO" id="GO:0000166">
    <property type="term" value="F:nucleotide binding"/>
    <property type="evidence" value="ECO:0007669"/>
    <property type="project" value="InterPro"/>
</dbReference>
<proteinExistence type="inferred from homology"/>
<dbReference type="Proteomes" id="UP000236000">
    <property type="component" value="Unassembled WGS sequence"/>
</dbReference>
<dbReference type="OrthoDB" id="9783105at2"/>
<dbReference type="GO" id="GO:0016491">
    <property type="term" value="F:oxidoreductase activity"/>
    <property type="evidence" value="ECO:0007669"/>
    <property type="project" value="UniProtKB-KW"/>
</dbReference>
<dbReference type="EMBL" id="PJKA01000013">
    <property type="protein sequence ID" value="PNC17242.1"/>
    <property type="molecule type" value="Genomic_DNA"/>
</dbReference>
<accession>A0A2N8HBL3</accession>
<dbReference type="SUPFAM" id="SSF51735">
    <property type="entry name" value="NAD(P)-binding Rossmann-fold domains"/>
    <property type="match status" value="1"/>
</dbReference>
<dbReference type="InterPro" id="IPR036291">
    <property type="entry name" value="NAD(P)-bd_dom_sf"/>
</dbReference>
<organism evidence="6 7">
    <name type="scientific">Akkermansia muciniphila</name>
    <dbReference type="NCBI Taxonomy" id="239935"/>
    <lineage>
        <taxon>Bacteria</taxon>
        <taxon>Pseudomonadati</taxon>
        <taxon>Verrucomicrobiota</taxon>
        <taxon>Verrucomicrobiia</taxon>
        <taxon>Verrucomicrobiales</taxon>
        <taxon>Akkermansiaceae</taxon>
        <taxon>Akkermansia</taxon>
    </lineage>
</organism>
<dbReference type="RefSeq" id="WP_102715605.1">
    <property type="nucleotide sequence ID" value="NZ_PJKA01000013.1"/>
</dbReference>
<dbReference type="Gene3D" id="3.40.50.720">
    <property type="entry name" value="NAD(P)-binding Rossmann-like Domain"/>
    <property type="match status" value="1"/>
</dbReference>
<dbReference type="Pfam" id="PF01467">
    <property type="entry name" value="CTP_transf_like"/>
    <property type="match status" value="1"/>
</dbReference>
<dbReference type="InterPro" id="IPR055170">
    <property type="entry name" value="GFO_IDH_MocA-like_dom"/>
</dbReference>
<comment type="caution">
    <text evidence="6">The sequence shown here is derived from an EMBL/GenBank/DDBJ whole genome shotgun (WGS) entry which is preliminary data.</text>
</comment>
<sequence length="451" mass="51084">MKTVITYGTFDLLHTGHVNLLRRARALGDRLIVGVTTASYDQSRGKLNVMESLAERVENVRRTGLADLIITEELEGQKVHDIQKYEADVFVIGSDWTGKFDYLREHCEVVYLERTKGVSSTDIRSARNNIIHMGIAGYGRIAGRFLQESKYVSGIEITAVYGRDGEKARRFAESYELLEYYTDYEQFLDKVDAVYIAVPHHLHYELARRALLKGKHVLCEKPLALSREEVEELFLLAAGNGCVLLEALKTAFFPAFQQLIGVAESGVIGSIKAVDATFTKLIEDDSSREFDPTQAGGAWTELGAYPVFVIGKLLGTESRRIRFTTCRKPETGVDIFTRADFLYSNAVATATAAIGAKQEGDLCITGTQGYIYVPSPWWKTEMFEVRFEDPRQNRKYFIRFEGEGLRYELAAFLRLIHGCRHEMQLMSRDDSLFIADVTRQFRDGRDVEEIN</sequence>
<dbReference type="SUPFAM" id="SSF52374">
    <property type="entry name" value="Nucleotidylyl transferase"/>
    <property type="match status" value="1"/>
</dbReference>
<keyword evidence="6" id="KW-0808">Transferase</keyword>
<evidence type="ECO:0000256" key="1">
    <source>
        <dbReference type="ARBA" id="ARBA00010928"/>
    </source>
</evidence>
<dbReference type="AlphaFoldDB" id="A0A2N8HBL3"/>
<dbReference type="SUPFAM" id="SSF55347">
    <property type="entry name" value="Glyceraldehyde-3-phosphate dehydrogenase-like, C-terminal domain"/>
    <property type="match status" value="1"/>
</dbReference>
<dbReference type="InterPro" id="IPR014729">
    <property type="entry name" value="Rossmann-like_a/b/a_fold"/>
</dbReference>
<dbReference type="InterPro" id="IPR004821">
    <property type="entry name" value="Cyt_trans-like"/>
</dbReference>
<keyword evidence="6" id="KW-0548">Nucleotidyltransferase</keyword>
<feature type="domain" description="Cytidyltransferase-like" evidence="4">
    <location>
        <begin position="5"/>
        <end position="125"/>
    </location>
</feature>
<dbReference type="PANTHER" id="PTHR22604">
    <property type="entry name" value="OXIDOREDUCTASES"/>
    <property type="match status" value="1"/>
</dbReference>